<evidence type="ECO:0000313" key="2">
    <source>
        <dbReference type="Proteomes" id="UP001234202"/>
    </source>
</evidence>
<comment type="caution">
    <text evidence="1">The sequence shown here is derived from an EMBL/GenBank/DDBJ whole genome shotgun (WGS) entry which is preliminary data.</text>
</comment>
<sequence>MSEATTSPSTRRSNTIPSLHGLLVLGGQSTRMGRDKAFLDFPQSPGTSTTTSCPLYLHLLGLLHQACPAGVYISHNASQRDTLEQAHHQLPPRTFLVQDDARIVSADIGGPAAGLLSAHLANPETTFLVLAVDFPLVTLDTLTDLVSRYTPPVTCYLHTSDNHPEPLLSIWGPDALEELQQNAMGEKKKTGPCWTARRIWKRLGVETVGEDGKTMVDGDFVFKPREEHWLFNTNKPEEWEQATSILSSGRTQ</sequence>
<dbReference type="Proteomes" id="UP001234202">
    <property type="component" value="Unassembled WGS sequence"/>
</dbReference>
<name>A0ACC2XXN3_9TREE</name>
<keyword evidence="2" id="KW-1185">Reference proteome</keyword>
<evidence type="ECO:0000313" key="1">
    <source>
        <dbReference type="EMBL" id="KAJ9128187.1"/>
    </source>
</evidence>
<proteinExistence type="predicted"/>
<reference evidence="1" key="1">
    <citation type="submission" date="2023-04" db="EMBL/GenBank/DDBJ databases">
        <title>Draft Genome sequencing of Naganishia species isolated from polar environments using Oxford Nanopore Technology.</title>
        <authorList>
            <person name="Leo P."/>
            <person name="Venkateswaran K."/>
        </authorList>
    </citation>
    <scope>NUCLEOTIDE SEQUENCE</scope>
    <source>
        <strain evidence="1">DBVPG 5303</strain>
    </source>
</reference>
<dbReference type="EMBL" id="JASBWV010000001">
    <property type="protein sequence ID" value="KAJ9128187.1"/>
    <property type="molecule type" value="Genomic_DNA"/>
</dbReference>
<protein>
    <submittedName>
        <fullName evidence="1">Uncharacterized protein</fullName>
    </submittedName>
</protein>
<gene>
    <name evidence="1" type="ORF">QFC24_000479</name>
</gene>
<accession>A0ACC2XXN3</accession>
<organism evidence="1 2">
    <name type="scientific">Naganishia onofrii</name>
    <dbReference type="NCBI Taxonomy" id="1851511"/>
    <lineage>
        <taxon>Eukaryota</taxon>
        <taxon>Fungi</taxon>
        <taxon>Dikarya</taxon>
        <taxon>Basidiomycota</taxon>
        <taxon>Agaricomycotina</taxon>
        <taxon>Tremellomycetes</taxon>
        <taxon>Filobasidiales</taxon>
        <taxon>Filobasidiaceae</taxon>
        <taxon>Naganishia</taxon>
    </lineage>
</organism>